<dbReference type="Gene3D" id="1.10.3720.10">
    <property type="entry name" value="MetI-like"/>
    <property type="match status" value="1"/>
</dbReference>
<dbReference type="InterPro" id="IPR000515">
    <property type="entry name" value="MetI-like"/>
</dbReference>
<feature type="transmembrane region" description="Helical" evidence="7">
    <location>
        <begin position="142"/>
        <end position="166"/>
    </location>
</feature>
<comment type="similarity">
    <text evidence="7">Belongs to the binding-protein-dependent transport system permease family.</text>
</comment>
<feature type="transmembrane region" description="Helical" evidence="7">
    <location>
        <begin position="76"/>
        <end position="97"/>
    </location>
</feature>
<dbReference type="Pfam" id="PF12911">
    <property type="entry name" value="OppC_N"/>
    <property type="match status" value="1"/>
</dbReference>
<keyword evidence="3" id="KW-1003">Cell membrane</keyword>
<dbReference type="GO" id="GO:0005886">
    <property type="term" value="C:plasma membrane"/>
    <property type="evidence" value="ECO:0007669"/>
    <property type="project" value="UniProtKB-SubCell"/>
</dbReference>
<protein>
    <submittedName>
        <fullName evidence="10">ABC transporter permease</fullName>
    </submittedName>
</protein>
<gene>
    <name evidence="10" type="ORF">JL106_16675</name>
</gene>
<dbReference type="SUPFAM" id="SSF161098">
    <property type="entry name" value="MetI-like"/>
    <property type="match status" value="1"/>
</dbReference>
<evidence type="ECO:0000256" key="5">
    <source>
        <dbReference type="ARBA" id="ARBA00022989"/>
    </source>
</evidence>
<dbReference type="EMBL" id="JAERWK010000021">
    <property type="protein sequence ID" value="MBM9468921.1"/>
    <property type="molecule type" value="Genomic_DNA"/>
</dbReference>
<evidence type="ECO:0000259" key="9">
    <source>
        <dbReference type="PROSITE" id="PS50928"/>
    </source>
</evidence>
<evidence type="ECO:0000256" key="6">
    <source>
        <dbReference type="ARBA" id="ARBA00023136"/>
    </source>
</evidence>
<dbReference type="PANTHER" id="PTHR43386">
    <property type="entry name" value="OLIGOPEPTIDE TRANSPORT SYSTEM PERMEASE PROTEIN APPC"/>
    <property type="match status" value="1"/>
</dbReference>
<feature type="region of interest" description="Disordered" evidence="8">
    <location>
        <begin position="1"/>
        <end position="23"/>
    </location>
</feature>
<dbReference type="RefSeq" id="WP_205261878.1">
    <property type="nucleotide sequence ID" value="NZ_JAERWK010000021.1"/>
</dbReference>
<evidence type="ECO:0000256" key="8">
    <source>
        <dbReference type="SAM" id="MobiDB-lite"/>
    </source>
</evidence>
<dbReference type="PROSITE" id="PS50928">
    <property type="entry name" value="ABC_TM1"/>
    <property type="match status" value="1"/>
</dbReference>
<evidence type="ECO:0000256" key="1">
    <source>
        <dbReference type="ARBA" id="ARBA00004651"/>
    </source>
</evidence>
<evidence type="ECO:0000313" key="11">
    <source>
        <dbReference type="Proteomes" id="UP000663792"/>
    </source>
</evidence>
<feature type="transmembrane region" description="Helical" evidence="7">
    <location>
        <begin position="187"/>
        <end position="212"/>
    </location>
</feature>
<evidence type="ECO:0000313" key="10">
    <source>
        <dbReference type="EMBL" id="MBM9468921.1"/>
    </source>
</evidence>
<evidence type="ECO:0000256" key="2">
    <source>
        <dbReference type="ARBA" id="ARBA00022448"/>
    </source>
</evidence>
<dbReference type="CDD" id="cd06261">
    <property type="entry name" value="TM_PBP2"/>
    <property type="match status" value="1"/>
</dbReference>
<feature type="domain" description="ABC transmembrane type-1" evidence="9">
    <location>
        <begin position="138"/>
        <end position="327"/>
    </location>
</feature>
<dbReference type="Pfam" id="PF00528">
    <property type="entry name" value="BPD_transp_1"/>
    <property type="match status" value="1"/>
</dbReference>
<feature type="transmembrane region" description="Helical" evidence="7">
    <location>
        <begin position="305"/>
        <end position="326"/>
    </location>
</feature>
<evidence type="ECO:0000256" key="7">
    <source>
        <dbReference type="RuleBase" id="RU363032"/>
    </source>
</evidence>
<comment type="caution">
    <text evidence="10">The sequence shown here is derived from an EMBL/GenBank/DDBJ whole genome shotgun (WGS) entry which is preliminary data.</text>
</comment>
<dbReference type="PANTHER" id="PTHR43386:SF25">
    <property type="entry name" value="PEPTIDE ABC TRANSPORTER PERMEASE PROTEIN"/>
    <property type="match status" value="1"/>
</dbReference>
<reference evidence="10" key="1">
    <citation type="submission" date="2021-01" db="EMBL/GenBank/DDBJ databases">
        <title>YIM 132084 draft genome.</title>
        <authorList>
            <person name="An D."/>
        </authorList>
    </citation>
    <scope>NUCLEOTIDE SEQUENCE</scope>
    <source>
        <strain evidence="10">YIM 132084</strain>
    </source>
</reference>
<accession>A0A938YG62</accession>
<name>A0A938YG62_9ACTN</name>
<sequence length="341" mass="36105">MTDTQKSHPSGEDRMATEHLRSSTSNEIIDQEFMGPDAPQASGLPGGTTAEEVTAAVVHGGGVWKDFRRRVGSNKAAVVALCVIGFLILVAIIGPFITPDDPNQQNLRAVLLDPFTNGHILGTDQLGRDILSRLIVGTRVSLIAIAIAIGVSMVIGVPIGFVSGFLGGRFDAVVMRVNDALMSFPPLLLAIALVAVLGPSLVNAMMVVGLLMSPRFVRLVRGVVIGLKEETYVEASRSIGTSTGSIIVKHILPNTLSPLTVAVAVTAGYAMLTEAGLSFLGLGVQPPDASWGSMIREGFLYYGRSPWLGIFPGIMIAITVFTFVTLGDGLRDALGREERKE</sequence>
<dbReference type="GO" id="GO:0055085">
    <property type="term" value="P:transmembrane transport"/>
    <property type="evidence" value="ECO:0007669"/>
    <property type="project" value="InterPro"/>
</dbReference>
<feature type="transmembrane region" description="Helical" evidence="7">
    <location>
        <begin position="259"/>
        <end position="284"/>
    </location>
</feature>
<keyword evidence="11" id="KW-1185">Reference proteome</keyword>
<comment type="subcellular location">
    <subcellularLocation>
        <location evidence="1 7">Cell membrane</location>
        <topology evidence="1 7">Multi-pass membrane protein</topology>
    </subcellularLocation>
</comment>
<dbReference type="InterPro" id="IPR035906">
    <property type="entry name" value="MetI-like_sf"/>
</dbReference>
<organism evidence="10 11">
    <name type="scientific">Nakamurella leprariae</name>
    <dbReference type="NCBI Taxonomy" id="2803911"/>
    <lineage>
        <taxon>Bacteria</taxon>
        <taxon>Bacillati</taxon>
        <taxon>Actinomycetota</taxon>
        <taxon>Actinomycetes</taxon>
        <taxon>Nakamurellales</taxon>
        <taxon>Nakamurellaceae</taxon>
        <taxon>Nakamurella</taxon>
    </lineage>
</organism>
<keyword evidence="6 7" id="KW-0472">Membrane</keyword>
<dbReference type="Proteomes" id="UP000663792">
    <property type="component" value="Unassembled WGS sequence"/>
</dbReference>
<keyword evidence="4 7" id="KW-0812">Transmembrane</keyword>
<dbReference type="InterPro" id="IPR025966">
    <property type="entry name" value="OppC_N"/>
</dbReference>
<feature type="compositionally biased region" description="Basic and acidic residues" evidence="8">
    <location>
        <begin position="1"/>
        <end position="21"/>
    </location>
</feature>
<keyword evidence="5 7" id="KW-1133">Transmembrane helix</keyword>
<keyword evidence="2 7" id="KW-0813">Transport</keyword>
<dbReference type="InterPro" id="IPR050366">
    <property type="entry name" value="BP-dependent_transpt_permease"/>
</dbReference>
<proteinExistence type="inferred from homology"/>
<evidence type="ECO:0000256" key="4">
    <source>
        <dbReference type="ARBA" id="ARBA00022692"/>
    </source>
</evidence>
<evidence type="ECO:0000256" key="3">
    <source>
        <dbReference type="ARBA" id="ARBA00022475"/>
    </source>
</evidence>
<dbReference type="AlphaFoldDB" id="A0A938YG62"/>